<evidence type="ECO:0000256" key="7">
    <source>
        <dbReference type="SAM" id="SignalP"/>
    </source>
</evidence>
<comment type="subcellular location">
    <subcellularLocation>
        <location evidence="1">Membrane</location>
        <topology evidence="1">Single-pass membrane protein</topology>
    </subcellularLocation>
</comment>
<evidence type="ECO:0000256" key="6">
    <source>
        <dbReference type="SAM" id="Phobius"/>
    </source>
</evidence>
<dbReference type="Proteomes" id="UP000799772">
    <property type="component" value="Unassembled WGS sequence"/>
</dbReference>
<dbReference type="OrthoDB" id="5419608at2759"/>
<keyword evidence="4 6" id="KW-0472">Membrane</keyword>
<evidence type="ECO:0000256" key="2">
    <source>
        <dbReference type="ARBA" id="ARBA00022692"/>
    </source>
</evidence>
<evidence type="ECO:0000256" key="5">
    <source>
        <dbReference type="SAM" id="MobiDB-lite"/>
    </source>
</evidence>
<evidence type="ECO:0000256" key="4">
    <source>
        <dbReference type="ARBA" id="ARBA00023136"/>
    </source>
</evidence>
<dbReference type="EMBL" id="ML978131">
    <property type="protein sequence ID" value="KAF2095445.1"/>
    <property type="molecule type" value="Genomic_DNA"/>
</dbReference>
<feature type="signal peptide" evidence="7">
    <location>
        <begin position="1"/>
        <end position="19"/>
    </location>
</feature>
<feature type="region of interest" description="Disordered" evidence="5">
    <location>
        <begin position="187"/>
        <end position="209"/>
    </location>
</feature>
<evidence type="ECO:0000256" key="1">
    <source>
        <dbReference type="ARBA" id="ARBA00004167"/>
    </source>
</evidence>
<protein>
    <recommendedName>
        <fullName evidence="10">FAS1 domain-containing protein</fullName>
    </recommendedName>
</protein>
<reference evidence="8" key="1">
    <citation type="journal article" date="2020" name="Stud. Mycol.">
        <title>101 Dothideomycetes genomes: a test case for predicting lifestyles and emergence of pathogens.</title>
        <authorList>
            <person name="Haridas S."/>
            <person name="Albert R."/>
            <person name="Binder M."/>
            <person name="Bloem J."/>
            <person name="Labutti K."/>
            <person name="Salamov A."/>
            <person name="Andreopoulos B."/>
            <person name="Baker S."/>
            <person name="Barry K."/>
            <person name="Bills G."/>
            <person name="Bluhm B."/>
            <person name="Cannon C."/>
            <person name="Castanera R."/>
            <person name="Culley D."/>
            <person name="Daum C."/>
            <person name="Ezra D."/>
            <person name="Gonzalez J."/>
            <person name="Henrissat B."/>
            <person name="Kuo A."/>
            <person name="Liang C."/>
            <person name="Lipzen A."/>
            <person name="Lutzoni F."/>
            <person name="Magnuson J."/>
            <person name="Mondo S."/>
            <person name="Nolan M."/>
            <person name="Ohm R."/>
            <person name="Pangilinan J."/>
            <person name="Park H.-J."/>
            <person name="Ramirez L."/>
            <person name="Alfaro M."/>
            <person name="Sun H."/>
            <person name="Tritt A."/>
            <person name="Yoshinaga Y."/>
            <person name="Zwiers L.-H."/>
            <person name="Turgeon B."/>
            <person name="Goodwin S."/>
            <person name="Spatafora J."/>
            <person name="Crous P."/>
            <person name="Grigoriev I."/>
        </authorList>
    </citation>
    <scope>NUCLEOTIDE SEQUENCE</scope>
    <source>
        <strain evidence="8">CBS 133067</strain>
    </source>
</reference>
<accession>A0A9P4IA04</accession>
<sequence>MRQVHFLITTSFLSQFSLAALSNTTTTIDTFSIYNVLITALPASLLAEATNTAKLGSDLAAQFSTGTPGWFQSLPSDVKSFLLSEGSALITTVITPTSSPAILTSPTTTWNTTTSLTPTPLSPSPTSQSSTDPPTSSTDPTPPPTRTPDSSGLSTGAKAGIGVGVPLSVIAVTGLVLLAWRWLRRRNNSPPSTIPEMRGRGRTPTLWLP</sequence>
<dbReference type="PANTHER" id="PTHR15549:SF30">
    <property type="entry name" value="MID2 DOMAIN-CONTAINING PROTEIN"/>
    <property type="match status" value="1"/>
</dbReference>
<evidence type="ECO:0008006" key="10">
    <source>
        <dbReference type="Google" id="ProtNLM"/>
    </source>
</evidence>
<feature type="compositionally biased region" description="Low complexity" evidence="5">
    <location>
        <begin position="103"/>
        <end position="139"/>
    </location>
</feature>
<evidence type="ECO:0000256" key="3">
    <source>
        <dbReference type="ARBA" id="ARBA00022989"/>
    </source>
</evidence>
<name>A0A9P4IA04_9PEZI</name>
<dbReference type="GO" id="GO:0071944">
    <property type="term" value="C:cell periphery"/>
    <property type="evidence" value="ECO:0007669"/>
    <property type="project" value="UniProtKB-ARBA"/>
</dbReference>
<evidence type="ECO:0000313" key="8">
    <source>
        <dbReference type="EMBL" id="KAF2095445.1"/>
    </source>
</evidence>
<feature type="region of interest" description="Disordered" evidence="5">
    <location>
        <begin position="101"/>
        <end position="155"/>
    </location>
</feature>
<proteinExistence type="predicted"/>
<dbReference type="AlphaFoldDB" id="A0A9P4IA04"/>
<evidence type="ECO:0000313" key="9">
    <source>
        <dbReference type="Proteomes" id="UP000799772"/>
    </source>
</evidence>
<keyword evidence="7" id="KW-0732">Signal</keyword>
<dbReference type="GO" id="GO:0016020">
    <property type="term" value="C:membrane"/>
    <property type="evidence" value="ECO:0007669"/>
    <property type="project" value="UniProtKB-SubCell"/>
</dbReference>
<feature type="chain" id="PRO_5040464951" description="FAS1 domain-containing protein" evidence="7">
    <location>
        <begin position="20"/>
        <end position="209"/>
    </location>
</feature>
<gene>
    <name evidence="8" type="ORF">NA57DRAFT_79170</name>
</gene>
<dbReference type="PANTHER" id="PTHR15549">
    <property type="entry name" value="PAIRED IMMUNOGLOBULIN-LIKE TYPE 2 RECEPTOR"/>
    <property type="match status" value="1"/>
</dbReference>
<comment type="caution">
    <text evidence="8">The sequence shown here is derived from an EMBL/GenBank/DDBJ whole genome shotgun (WGS) entry which is preliminary data.</text>
</comment>
<keyword evidence="3 6" id="KW-1133">Transmembrane helix</keyword>
<dbReference type="InterPro" id="IPR051694">
    <property type="entry name" value="Immunoregulatory_rcpt-like"/>
</dbReference>
<keyword evidence="9" id="KW-1185">Reference proteome</keyword>
<keyword evidence="2 6" id="KW-0812">Transmembrane</keyword>
<organism evidence="8 9">
    <name type="scientific">Rhizodiscina lignyota</name>
    <dbReference type="NCBI Taxonomy" id="1504668"/>
    <lineage>
        <taxon>Eukaryota</taxon>
        <taxon>Fungi</taxon>
        <taxon>Dikarya</taxon>
        <taxon>Ascomycota</taxon>
        <taxon>Pezizomycotina</taxon>
        <taxon>Dothideomycetes</taxon>
        <taxon>Pleosporomycetidae</taxon>
        <taxon>Aulographales</taxon>
        <taxon>Rhizodiscinaceae</taxon>
        <taxon>Rhizodiscina</taxon>
    </lineage>
</organism>
<feature type="transmembrane region" description="Helical" evidence="6">
    <location>
        <begin position="159"/>
        <end position="180"/>
    </location>
</feature>